<evidence type="ECO:0000313" key="2">
    <source>
        <dbReference type="Proteomes" id="UP000887159"/>
    </source>
</evidence>
<keyword evidence="2" id="KW-1185">Reference proteome</keyword>
<organism evidence="1 2">
    <name type="scientific">Trichonephila clavipes</name>
    <name type="common">Golden silk orbweaver</name>
    <name type="synonym">Nephila clavipes</name>
    <dbReference type="NCBI Taxonomy" id="2585209"/>
    <lineage>
        <taxon>Eukaryota</taxon>
        <taxon>Metazoa</taxon>
        <taxon>Ecdysozoa</taxon>
        <taxon>Arthropoda</taxon>
        <taxon>Chelicerata</taxon>
        <taxon>Arachnida</taxon>
        <taxon>Araneae</taxon>
        <taxon>Araneomorphae</taxon>
        <taxon>Entelegynae</taxon>
        <taxon>Araneoidea</taxon>
        <taxon>Nephilidae</taxon>
        <taxon>Trichonephila</taxon>
    </lineage>
</organism>
<proteinExistence type="predicted"/>
<name>A0A8X6V3V3_TRICX</name>
<dbReference type="AlphaFoldDB" id="A0A8X6V3V3"/>
<reference evidence="1" key="1">
    <citation type="submission" date="2020-08" db="EMBL/GenBank/DDBJ databases">
        <title>Multicomponent nature underlies the extraordinary mechanical properties of spider dragline silk.</title>
        <authorList>
            <person name="Kono N."/>
            <person name="Nakamura H."/>
            <person name="Mori M."/>
            <person name="Yoshida Y."/>
            <person name="Ohtoshi R."/>
            <person name="Malay A.D."/>
            <person name="Moran D.A.P."/>
            <person name="Tomita M."/>
            <person name="Numata K."/>
            <person name="Arakawa K."/>
        </authorList>
    </citation>
    <scope>NUCLEOTIDE SEQUENCE</scope>
</reference>
<accession>A0A8X6V3V3</accession>
<evidence type="ECO:0000313" key="1">
    <source>
        <dbReference type="EMBL" id="GFX98293.1"/>
    </source>
</evidence>
<dbReference type="Proteomes" id="UP000887159">
    <property type="component" value="Unassembled WGS sequence"/>
</dbReference>
<dbReference type="EMBL" id="BMAU01021201">
    <property type="protein sequence ID" value="GFX98293.1"/>
    <property type="molecule type" value="Genomic_DNA"/>
</dbReference>
<protein>
    <submittedName>
        <fullName evidence="1">Uncharacterized protein</fullName>
    </submittedName>
</protein>
<gene>
    <name evidence="1" type="ORF">TNCV_4909361</name>
</gene>
<sequence length="139" mass="15867">MYFFLLTRNENRLTRERISPLRINKIRNTPAGLDCPIALLEEFVAVEDVNVCTSPIMTDKDILEFFQSTKNIIDADFNDENEMNNAAPVPTSSDIRNSIKSALSYLDTHFNGEMNKMDAIDAKKGTMQRKISDNYPKTQ</sequence>
<comment type="caution">
    <text evidence="1">The sequence shown here is derived from an EMBL/GenBank/DDBJ whole genome shotgun (WGS) entry which is preliminary data.</text>
</comment>